<dbReference type="Gene3D" id="3.20.20.70">
    <property type="entry name" value="Aldolase class I"/>
    <property type="match status" value="1"/>
</dbReference>
<dbReference type="GO" id="GO:0005737">
    <property type="term" value="C:cytoplasm"/>
    <property type="evidence" value="ECO:0007669"/>
    <property type="project" value="UniProtKB-SubCell"/>
</dbReference>
<sequence>MRRTAVRLGRLDLCSPVMPASGCFGPELRTVTAMDRLGAVVTKTVFSDLRSGNPASRLAETRAGMLNAVGIPSPGLTGFRERTLPAYRALGPKVIVSIGGLAVRDYLEVAAGLADEEFAAFEVNVSCPNLEHGGLDIGTDPRAIEAITRGVRERGGDRPVIVKMTPNVTSVAEIARAAEDAGAEALTVANTFVGLAVDLDSRRPLLGNVTGGMSGAAIKPLALRLVMQASRAVRIPVIGCGGIGSVRDAAEFLVAGARAVQVGTANFTRPTVMSEIVEAFPALLDRLGARDVDDLVGTLATA</sequence>
<feature type="binding site" evidence="9">
    <location>
        <begin position="67"/>
        <end position="71"/>
    </location>
    <ligand>
        <name>substrate</name>
    </ligand>
</feature>
<evidence type="ECO:0000256" key="6">
    <source>
        <dbReference type="ARBA" id="ARBA00022643"/>
    </source>
</evidence>
<dbReference type="CDD" id="cd04740">
    <property type="entry name" value="DHOD_1B_like"/>
    <property type="match status" value="1"/>
</dbReference>
<accession>A0A7W0HPZ0</accession>
<proteinExistence type="inferred from homology"/>
<dbReference type="AlphaFoldDB" id="A0A7W0HPZ0"/>
<feature type="binding site" evidence="9">
    <location>
        <position position="215"/>
    </location>
    <ligand>
        <name>FMN</name>
        <dbReference type="ChEBI" id="CHEBI:58210"/>
    </ligand>
</feature>
<dbReference type="NCBIfam" id="TIGR01037">
    <property type="entry name" value="pyrD_sub1_fam"/>
    <property type="match status" value="1"/>
</dbReference>
<dbReference type="InterPro" id="IPR024920">
    <property type="entry name" value="Dihydroorotate_DH_1"/>
</dbReference>
<dbReference type="EMBL" id="JACDUR010000003">
    <property type="protein sequence ID" value="MBA2891262.1"/>
    <property type="molecule type" value="Genomic_DNA"/>
</dbReference>
<feature type="binding site" evidence="9">
    <location>
        <position position="163"/>
    </location>
    <ligand>
        <name>FMN</name>
        <dbReference type="ChEBI" id="CHEBI:58210"/>
    </ligand>
</feature>
<dbReference type="GO" id="GO:0044205">
    <property type="term" value="P:'de novo' UMP biosynthetic process"/>
    <property type="evidence" value="ECO:0007669"/>
    <property type="project" value="UniProtKB-UniRule"/>
</dbReference>
<dbReference type="NCBIfam" id="NF005574">
    <property type="entry name" value="PRK07259.1"/>
    <property type="match status" value="1"/>
</dbReference>
<dbReference type="PANTHER" id="PTHR48109:SF1">
    <property type="entry name" value="DIHYDROOROTATE DEHYDROGENASE (FUMARATE)"/>
    <property type="match status" value="1"/>
</dbReference>
<comment type="subcellular location">
    <subcellularLocation>
        <location evidence="1 9">Cytoplasm</location>
    </subcellularLocation>
</comment>
<feature type="binding site" evidence="9">
    <location>
        <position position="124"/>
    </location>
    <ligand>
        <name>substrate</name>
    </ligand>
</feature>
<dbReference type="RefSeq" id="WP_181610082.1">
    <property type="nucleotide sequence ID" value="NZ_BAABAM010000002.1"/>
</dbReference>
<dbReference type="InterPro" id="IPR012135">
    <property type="entry name" value="Dihydroorotate_DH_1_2"/>
</dbReference>
<comment type="caution">
    <text evidence="9">Lacks conserved residue(s) required for the propagation of feature annotation.</text>
</comment>
<comment type="cofactor">
    <cofactor evidence="9">
        <name>FMN</name>
        <dbReference type="ChEBI" id="CHEBI:58210"/>
    </cofactor>
    <text evidence="9">Binds 1 FMN per subunit.</text>
</comment>
<keyword evidence="4 9" id="KW-0963">Cytoplasm</keyword>
<feature type="binding site" evidence="9">
    <location>
        <position position="124"/>
    </location>
    <ligand>
        <name>FMN</name>
        <dbReference type="ChEBI" id="CHEBI:58210"/>
    </ligand>
</feature>
<keyword evidence="7 9" id="KW-0665">Pyrimidine biosynthesis</keyword>
<feature type="binding site" evidence="9">
    <location>
        <begin position="190"/>
        <end position="191"/>
    </location>
    <ligand>
        <name>substrate</name>
    </ligand>
</feature>
<dbReference type="Pfam" id="PF01180">
    <property type="entry name" value="DHO_dh"/>
    <property type="match status" value="1"/>
</dbReference>
<dbReference type="GO" id="GO:0004152">
    <property type="term" value="F:dihydroorotate dehydrogenase activity"/>
    <property type="evidence" value="ECO:0007669"/>
    <property type="project" value="UniProtKB-UniRule"/>
</dbReference>
<keyword evidence="5 9" id="KW-0285">Flavoprotein</keyword>
<organism evidence="11 12">
    <name type="scientific">Nonomuraea soli</name>
    <dbReference type="NCBI Taxonomy" id="1032476"/>
    <lineage>
        <taxon>Bacteria</taxon>
        <taxon>Bacillati</taxon>
        <taxon>Actinomycetota</taxon>
        <taxon>Actinomycetes</taxon>
        <taxon>Streptosporangiales</taxon>
        <taxon>Streptosporangiaceae</taxon>
        <taxon>Nonomuraea</taxon>
    </lineage>
</organism>
<evidence type="ECO:0000256" key="2">
    <source>
        <dbReference type="ARBA" id="ARBA00004725"/>
    </source>
</evidence>
<comment type="catalytic activity">
    <reaction evidence="9">
        <text>(S)-dihydroorotate + A = orotate + AH2</text>
        <dbReference type="Rhea" id="RHEA:18073"/>
        <dbReference type="ChEBI" id="CHEBI:13193"/>
        <dbReference type="ChEBI" id="CHEBI:17499"/>
        <dbReference type="ChEBI" id="CHEBI:30839"/>
        <dbReference type="ChEBI" id="CHEBI:30864"/>
    </reaction>
</comment>
<feature type="binding site" evidence="9">
    <location>
        <position position="43"/>
    </location>
    <ligand>
        <name>substrate</name>
    </ligand>
</feature>
<feature type="binding site" evidence="9">
    <location>
        <begin position="43"/>
        <end position="44"/>
    </location>
    <ligand>
        <name>FMN</name>
        <dbReference type="ChEBI" id="CHEBI:58210"/>
    </ligand>
</feature>
<keyword evidence="12" id="KW-1185">Reference proteome</keyword>
<dbReference type="PANTHER" id="PTHR48109">
    <property type="entry name" value="DIHYDROOROTATE DEHYDROGENASE (QUINONE), MITOCHONDRIAL-RELATED"/>
    <property type="match status" value="1"/>
</dbReference>
<evidence type="ECO:0000256" key="1">
    <source>
        <dbReference type="ARBA" id="ARBA00004496"/>
    </source>
</evidence>
<dbReference type="Proteomes" id="UP000530928">
    <property type="component" value="Unassembled WGS sequence"/>
</dbReference>
<dbReference type="InterPro" id="IPR005720">
    <property type="entry name" value="Dihydroorotate_DH_cat"/>
</dbReference>
<dbReference type="InterPro" id="IPR001295">
    <property type="entry name" value="Dihydroorotate_DH_CS"/>
</dbReference>
<dbReference type="InterPro" id="IPR033888">
    <property type="entry name" value="DHOD_1B"/>
</dbReference>
<feature type="binding site" evidence="9">
    <location>
        <begin position="241"/>
        <end position="242"/>
    </location>
    <ligand>
        <name>FMN</name>
        <dbReference type="ChEBI" id="CHEBI:58210"/>
    </ligand>
</feature>
<evidence type="ECO:0000256" key="8">
    <source>
        <dbReference type="ARBA" id="ARBA00023002"/>
    </source>
</evidence>
<feature type="binding site" evidence="9">
    <location>
        <position position="21"/>
    </location>
    <ligand>
        <name>FMN</name>
        <dbReference type="ChEBI" id="CHEBI:58210"/>
    </ligand>
</feature>
<dbReference type="InterPro" id="IPR050074">
    <property type="entry name" value="DHO_dehydrogenase"/>
</dbReference>
<dbReference type="HAMAP" id="MF_00224">
    <property type="entry name" value="DHO_dh_type1"/>
    <property type="match status" value="1"/>
</dbReference>
<feature type="domain" description="Dihydroorotate dehydrogenase catalytic" evidence="10">
    <location>
        <begin position="7"/>
        <end position="283"/>
    </location>
</feature>
<comment type="function">
    <text evidence="9">Catalyzes the conversion of dihydroorotate to orotate.</text>
</comment>
<dbReference type="UniPathway" id="UPA00070"/>
<protein>
    <recommendedName>
        <fullName evidence="9">Dihydroorotate dehydrogenase</fullName>
        <shortName evidence="9">DHOD</shortName>
        <shortName evidence="9">DHODase</shortName>
        <shortName evidence="9">DHOdehase</shortName>
        <ecNumber evidence="9">1.3.-.-</ecNumber>
    </recommendedName>
</protein>
<dbReference type="InterPro" id="IPR013785">
    <property type="entry name" value="Aldolase_TIM"/>
</dbReference>
<evidence type="ECO:0000256" key="4">
    <source>
        <dbReference type="ARBA" id="ARBA00022490"/>
    </source>
</evidence>
<evidence type="ECO:0000256" key="3">
    <source>
        <dbReference type="ARBA" id="ARBA00008008"/>
    </source>
</evidence>
<evidence type="ECO:0000313" key="12">
    <source>
        <dbReference type="Proteomes" id="UP000530928"/>
    </source>
</evidence>
<feature type="active site" description="Nucleophile" evidence="9">
    <location>
        <position position="127"/>
    </location>
</feature>
<comment type="similarity">
    <text evidence="3 9">Belongs to the dihydroorotate dehydrogenase family. Type 1 subfamily.</text>
</comment>
<dbReference type="PROSITE" id="PS00912">
    <property type="entry name" value="DHODEHASE_2"/>
    <property type="match status" value="1"/>
</dbReference>
<name>A0A7W0HPZ0_9ACTN</name>
<keyword evidence="6 9" id="KW-0288">FMN</keyword>
<dbReference type="SUPFAM" id="SSF51395">
    <property type="entry name" value="FMN-linked oxidoreductases"/>
    <property type="match status" value="1"/>
</dbReference>
<comment type="caution">
    <text evidence="11">The sequence shown here is derived from an EMBL/GenBank/DDBJ whole genome shotgun (WGS) entry which is preliminary data.</text>
</comment>
<dbReference type="InterPro" id="IPR049622">
    <property type="entry name" value="Dihydroorotate_DH_I"/>
</dbReference>
<evidence type="ECO:0000256" key="9">
    <source>
        <dbReference type="HAMAP-Rule" id="MF_00224"/>
    </source>
</evidence>
<keyword evidence="8 9" id="KW-0560">Oxidoreductase</keyword>
<reference evidence="11 12" key="1">
    <citation type="submission" date="2020-07" db="EMBL/GenBank/DDBJ databases">
        <title>Genomic Encyclopedia of Type Strains, Phase IV (KMG-IV): sequencing the most valuable type-strain genomes for metagenomic binning, comparative biology and taxonomic classification.</title>
        <authorList>
            <person name="Goeker M."/>
        </authorList>
    </citation>
    <scope>NUCLEOTIDE SEQUENCE [LARGE SCALE GENOMIC DNA]</scope>
    <source>
        <strain evidence="11 12">DSM 45533</strain>
    </source>
</reference>
<evidence type="ECO:0000313" key="11">
    <source>
        <dbReference type="EMBL" id="MBA2891262.1"/>
    </source>
</evidence>
<feature type="binding site" evidence="9">
    <location>
        <begin position="263"/>
        <end position="264"/>
    </location>
    <ligand>
        <name>FMN</name>
        <dbReference type="ChEBI" id="CHEBI:58210"/>
    </ligand>
</feature>
<dbReference type="PIRSF" id="PIRSF000164">
    <property type="entry name" value="DHO_oxidase"/>
    <property type="match status" value="1"/>
</dbReference>
<evidence type="ECO:0000259" key="10">
    <source>
        <dbReference type="Pfam" id="PF01180"/>
    </source>
</evidence>
<dbReference type="GO" id="GO:0006207">
    <property type="term" value="P:'de novo' pyrimidine nucleobase biosynthetic process"/>
    <property type="evidence" value="ECO:0007669"/>
    <property type="project" value="InterPro"/>
</dbReference>
<gene>
    <name evidence="9" type="primary">pyrD</name>
    <name evidence="11" type="ORF">HNR30_002603</name>
</gene>
<evidence type="ECO:0000256" key="7">
    <source>
        <dbReference type="ARBA" id="ARBA00022975"/>
    </source>
</evidence>
<comment type="pathway">
    <text evidence="2 9">Pyrimidine metabolism; UMP biosynthesis via de novo pathway.</text>
</comment>
<dbReference type="EC" id="1.3.-.-" evidence="9"/>
<evidence type="ECO:0000256" key="5">
    <source>
        <dbReference type="ARBA" id="ARBA00022630"/>
    </source>
</evidence>